<dbReference type="EMBL" id="FLUO01000003">
    <property type="protein sequence ID" value="SBW12683.1"/>
    <property type="molecule type" value="Genomic_DNA"/>
</dbReference>
<protein>
    <submittedName>
        <fullName evidence="1">Uncharacterized protein</fullName>
    </submittedName>
</protein>
<organism evidence="1">
    <name type="scientific">uncultured Alphaproteobacteria bacterium</name>
    <dbReference type="NCBI Taxonomy" id="91750"/>
    <lineage>
        <taxon>Bacteria</taxon>
        <taxon>Pseudomonadati</taxon>
        <taxon>Pseudomonadota</taxon>
        <taxon>Alphaproteobacteria</taxon>
        <taxon>environmental samples</taxon>
    </lineage>
</organism>
<reference evidence="1" key="1">
    <citation type="submission" date="2016-04" db="EMBL/GenBank/DDBJ databases">
        <authorList>
            <person name="Evans L.H."/>
            <person name="Alamgir A."/>
            <person name="Owens N."/>
            <person name="Weber N.D."/>
            <person name="Virtaneva K."/>
            <person name="Barbian K."/>
            <person name="Babar A."/>
            <person name="Rosenke K."/>
        </authorList>
    </citation>
    <scope>NUCLEOTIDE SEQUENCE</scope>
    <source>
        <strain evidence="1">86</strain>
    </source>
</reference>
<sequence>MPYQLAEARKTCTAAGLMWDAAGEAEACAAFDALGLAEAQADALMAFHALRVARLFNPPSYGWRQRLALAAHFLFGRALPPFRKEGR</sequence>
<proteinExistence type="predicted"/>
<dbReference type="AlphaFoldDB" id="A0A212KLU5"/>
<gene>
    <name evidence="1" type="ORF">KL86APRO_30174</name>
</gene>
<evidence type="ECO:0000313" key="1">
    <source>
        <dbReference type="EMBL" id="SBW12683.1"/>
    </source>
</evidence>
<name>A0A212KLU5_9PROT</name>
<accession>A0A212KLU5</accession>